<dbReference type="Pfam" id="PF13439">
    <property type="entry name" value="Glyco_transf_4"/>
    <property type="match status" value="1"/>
</dbReference>
<dbReference type="PANTHER" id="PTHR45947:SF3">
    <property type="entry name" value="SULFOQUINOVOSYL TRANSFERASE SQD2"/>
    <property type="match status" value="1"/>
</dbReference>
<proteinExistence type="predicted"/>
<dbReference type="SUPFAM" id="SSF53756">
    <property type="entry name" value="UDP-Glycosyltransferase/glycogen phosphorylase"/>
    <property type="match status" value="1"/>
</dbReference>
<accession>A0A2M8QCN3</accession>
<gene>
    <name evidence="3" type="ORF">CUN48_07960</name>
</gene>
<organism evidence="3 4">
    <name type="scientific">Candidatus Thermofonsia Clade 3 bacterium</name>
    <dbReference type="NCBI Taxonomy" id="2364212"/>
    <lineage>
        <taxon>Bacteria</taxon>
        <taxon>Bacillati</taxon>
        <taxon>Chloroflexota</taxon>
        <taxon>Candidatus Thermofontia</taxon>
        <taxon>Candidatus Thermofonsia Clade 3</taxon>
    </lineage>
</organism>
<sequence length="428" mass="46634">MPLSRVRIADGCVGGREHAMRVLFVTHAYHPSKGGVQWLMQSLAERLSAQGDAVTVFTTVAHRCELFIDSRQPRLPVGEVTLNGVRVRRFDVFNRLTWLRLNAARVAHKLRLPGQDWVRGLYFGPIVPGLRRAILDQPADVIVAASFPMIHMYDALAAGCASGRPVVLVGTVHPADPWSYDLPRMYRAIRQAHAYVALSDYERDYLAARCPGARLHVIGGGVDTEAFASPAAGRAFRLQQGWTDDALVIAMIGRMTAYKRADVLLAAMPAIWEALPQARLLLAGAGEAAELRKHAQALPHPQRVTILPDFDERDKPAIFCAADMIVHLSERESFGMVIVEAWAAGKPVIGSRAGASASVISDGEDGLLVQYGDAAALARAVIALGNSATMRQALGRAGQAKARRLYDWQVVVPRYRALFNAWVEGKGA</sequence>
<feature type="domain" description="Glycosyltransferase subfamily 4-like N-terminal" evidence="2">
    <location>
        <begin position="34"/>
        <end position="225"/>
    </location>
</feature>
<dbReference type="AlphaFoldDB" id="A0A2M8QCN3"/>
<evidence type="ECO:0000313" key="3">
    <source>
        <dbReference type="EMBL" id="PJF47567.1"/>
    </source>
</evidence>
<evidence type="ECO:0000313" key="4">
    <source>
        <dbReference type="Proteomes" id="UP000230790"/>
    </source>
</evidence>
<dbReference type="CDD" id="cd03801">
    <property type="entry name" value="GT4_PimA-like"/>
    <property type="match status" value="1"/>
</dbReference>
<dbReference type="PANTHER" id="PTHR45947">
    <property type="entry name" value="SULFOQUINOVOSYL TRANSFERASE SQD2"/>
    <property type="match status" value="1"/>
</dbReference>
<name>A0A2M8QCN3_9CHLR</name>
<dbReference type="InterPro" id="IPR028098">
    <property type="entry name" value="Glyco_trans_4-like_N"/>
</dbReference>
<dbReference type="Proteomes" id="UP000230790">
    <property type="component" value="Unassembled WGS sequence"/>
</dbReference>
<evidence type="ECO:0008006" key="5">
    <source>
        <dbReference type="Google" id="ProtNLM"/>
    </source>
</evidence>
<dbReference type="Gene3D" id="3.40.50.2000">
    <property type="entry name" value="Glycogen Phosphorylase B"/>
    <property type="match status" value="2"/>
</dbReference>
<comment type="caution">
    <text evidence="3">The sequence shown here is derived from an EMBL/GenBank/DDBJ whole genome shotgun (WGS) entry which is preliminary data.</text>
</comment>
<dbReference type="InterPro" id="IPR050194">
    <property type="entry name" value="Glycosyltransferase_grp1"/>
</dbReference>
<dbReference type="Pfam" id="PF00534">
    <property type="entry name" value="Glycos_transf_1"/>
    <property type="match status" value="1"/>
</dbReference>
<dbReference type="InterPro" id="IPR001296">
    <property type="entry name" value="Glyco_trans_1"/>
</dbReference>
<protein>
    <recommendedName>
        <fullName evidence="5">Glycosyltransferase family 1 protein</fullName>
    </recommendedName>
</protein>
<dbReference type="GO" id="GO:0016758">
    <property type="term" value="F:hexosyltransferase activity"/>
    <property type="evidence" value="ECO:0007669"/>
    <property type="project" value="TreeGrafter"/>
</dbReference>
<evidence type="ECO:0000259" key="1">
    <source>
        <dbReference type="Pfam" id="PF00534"/>
    </source>
</evidence>
<reference evidence="3 4" key="1">
    <citation type="submission" date="2017-11" db="EMBL/GenBank/DDBJ databases">
        <title>Evolution of Phototrophy in the Chloroflexi Phylum Driven by Horizontal Gene Transfer.</title>
        <authorList>
            <person name="Ward L.M."/>
            <person name="Hemp J."/>
            <person name="Shih P.M."/>
            <person name="Mcglynn S.E."/>
            <person name="Fischer W."/>
        </authorList>
    </citation>
    <scope>NUCLEOTIDE SEQUENCE [LARGE SCALE GENOMIC DNA]</scope>
    <source>
        <strain evidence="3">JP3_7</strain>
    </source>
</reference>
<feature type="domain" description="Glycosyl transferase family 1" evidence="1">
    <location>
        <begin position="239"/>
        <end position="399"/>
    </location>
</feature>
<dbReference type="EMBL" id="PGTN01000043">
    <property type="protein sequence ID" value="PJF47567.1"/>
    <property type="molecule type" value="Genomic_DNA"/>
</dbReference>
<evidence type="ECO:0000259" key="2">
    <source>
        <dbReference type="Pfam" id="PF13439"/>
    </source>
</evidence>